<gene>
    <name evidence="2" type="ordered locus">Avin_44480</name>
</gene>
<evidence type="ECO:0000256" key="1">
    <source>
        <dbReference type="SAM" id="MobiDB-lite"/>
    </source>
</evidence>
<organism evidence="2 3">
    <name type="scientific">Azotobacter vinelandii (strain DJ / ATCC BAA-1303)</name>
    <dbReference type="NCBI Taxonomy" id="322710"/>
    <lineage>
        <taxon>Bacteria</taxon>
        <taxon>Pseudomonadati</taxon>
        <taxon>Pseudomonadota</taxon>
        <taxon>Gammaproteobacteria</taxon>
        <taxon>Pseudomonadales</taxon>
        <taxon>Pseudomonadaceae</taxon>
        <taxon>Azotobacter</taxon>
    </lineage>
</organism>
<dbReference type="EnsemblBacteria" id="ACO80566">
    <property type="protein sequence ID" value="ACO80566"/>
    <property type="gene ID" value="Avin_44480"/>
</dbReference>
<dbReference type="AlphaFoldDB" id="C1DGS0"/>
<accession>C1DGS0</accession>
<keyword evidence="3" id="KW-1185">Reference proteome</keyword>
<dbReference type="KEGG" id="avn:Avin_44480"/>
<protein>
    <submittedName>
        <fullName evidence="2">Uncharacterized protein</fullName>
    </submittedName>
</protein>
<dbReference type="Proteomes" id="UP000002424">
    <property type="component" value="Chromosome"/>
</dbReference>
<proteinExistence type="predicted"/>
<dbReference type="EMBL" id="CP001157">
    <property type="protein sequence ID" value="ACO80566.1"/>
    <property type="molecule type" value="Genomic_DNA"/>
</dbReference>
<evidence type="ECO:0000313" key="3">
    <source>
        <dbReference type="Proteomes" id="UP000002424"/>
    </source>
</evidence>
<sequence>MLAPRAPIRSHHSRLRLKPQPCQAVDYMGERLPVPLTERIEGTGPAVPPERPDAASAAMAAGIGSFQPVPRPPATGREGCAAQPQAPLLIQ</sequence>
<feature type="region of interest" description="Disordered" evidence="1">
    <location>
        <begin position="64"/>
        <end position="91"/>
    </location>
</feature>
<name>C1DGS0_AZOVD</name>
<reference evidence="2 3" key="1">
    <citation type="journal article" date="2009" name="J. Bacteriol.">
        <title>Genome sequence of Azotobacter vinelandii, an obligate aerobe specialized to support diverse anaerobic metabolic processes.</title>
        <authorList>
            <person name="Setubal J.C."/>
            <person name="dos Santos P."/>
            <person name="Goldman B.S."/>
            <person name="Ertesvag H."/>
            <person name="Espin G."/>
            <person name="Rubio L.M."/>
            <person name="Valla S."/>
            <person name="Almeida N.F."/>
            <person name="Balasubramanian D."/>
            <person name="Cromes L."/>
            <person name="Curatti L."/>
            <person name="Du Z."/>
            <person name="Godsy E."/>
            <person name="Goodner B."/>
            <person name="Hellner-Burris K."/>
            <person name="Hernandez J.A."/>
            <person name="Houmiel K."/>
            <person name="Imperial J."/>
            <person name="Kennedy C."/>
            <person name="Larson T.J."/>
            <person name="Latreille P."/>
            <person name="Ligon L.S."/>
            <person name="Lu J."/>
            <person name="Maerk M."/>
            <person name="Miller N.M."/>
            <person name="Norton S."/>
            <person name="O'Carroll I.P."/>
            <person name="Paulsen I."/>
            <person name="Raulfs E.C."/>
            <person name="Roemer R."/>
            <person name="Rosser J."/>
            <person name="Segura D."/>
            <person name="Slater S."/>
            <person name="Stricklin S.L."/>
            <person name="Studholme D.J."/>
            <person name="Sun J."/>
            <person name="Viana C.J."/>
            <person name="Wallin E."/>
            <person name="Wang B."/>
            <person name="Wheeler C."/>
            <person name="Zhu H."/>
            <person name="Dean D.R."/>
            <person name="Dixon R."/>
            <person name="Wood D."/>
        </authorList>
    </citation>
    <scope>NUCLEOTIDE SEQUENCE [LARGE SCALE GENOMIC DNA]</scope>
    <source>
        <strain evidence="3">DJ / ATCC BAA-1303</strain>
    </source>
</reference>
<dbReference type="HOGENOM" id="CLU_2420687_0_0_6"/>
<evidence type="ECO:0000313" key="2">
    <source>
        <dbReference type="EMBL" id="ACO80566.1"/>
    </source>
</evidence>